<feature type="domain" description="Peptidase M16 N-terminal" evidence="1">
    <location>
        <begin position="87"/>
        <end position="201"/>
    </location>
</feature>
<dbReference type="InterPro" id="IPR050361">
    <property type="entry name" value="MPP/UQCRC_Complex"/>
</dbReference>
<dbReference type="Proteomes" id="UP000729701">
    <property type="component" value="Unassembled WGS sequence"/>
</dbReference>
<reference evidence="3" key="2">
    <citation type="journal article" date="2022" name="Microbiol. Resour. Announc.">
        <title>Metagenome Sequencing to Explore Phylogenomics of Terrestrial Cyanobacteria.</title>
        <authorList>
            <person name="Ward R.D."/>
            <person name="Stajich J.E."/>
            <person name="Johansen J.R."/>
            <person name="Huntemann M."/>
            <person name="Clum A."/>
            <person name="Foster B."/>
            <person name="Foster B."/>
            <person name="Roux S."/>
            <person name="Palaniappan K."/>
            <person name="Varghese N."/>
            <person name="Mukherjee S."/>
            <person name="Reddy T.B.K."/>
            <person name="Daum C."/>
            <person name="Copeland A."/>
            <person name="Chen I.A."/>
            <person name="Ivanova N.N."/>
            <person name="Kyrpides N.C."/>
            <person name="Shapiro N."/>
            <person name="Eloe-Fadrosh E.A."/>
            <person name="Pietrasiak N."/>
        </authorList>
    </citation>
    <scope>NUCLEOTIDE SEQUENCE</scope>
    <source>
        <strain evidence="3">GSE-NOS-MK-12-04C</strain>
    </source>
</reference>
<dbReference type="Pfam" id="PF05193">
    <property type="entry name" value="Peptidase_M16_C"/>
    <property type="match status" value="1"/>
</dbReference>
<dbReference type="GO" id="GO:0046872">
    <property type="term" value="F:metal ion binding"/>
    <property type="evidence" value="ECO:0007669"/>
    <property type="project" value="InterPro"/>
</dbReference>
<gene>
    <name evidence="3" type="ORF">KME60_17835</name>
</gene>
<dbReference type="InterPro" id="IPR011765">
    <property type="entry name" value="Pept_M16_N"/>
</dbReference>
<evidence type="ECO:0000259" key="1">
    <source>
        <dbReference type="Pfam" id="PF00675"/>
    </source>
</evidence>
<dbReference type="EMBL" id="JAHHGZ010000019">
    <property type="protein sequence ID" value="MBW4669228.1"/>
    <property type="molecule type" value="Genomic_DNA"/>
</dbReference>
<sequence length="501" mass="56139">MIIQNPKSKIQNWNRLVYGLLLSVAFLLVTFNFSSAATATAKHYTELRFGPLPEVKIPKYERLTLKNGMVVYLMENHDLPLVNGTALIRTGDRLEPGDKIGLAELMGSVMRTGGTAKHTPDQLNDMLEQRAASVETGIGETSGSASFESLSEDLETVFGLFAEVLREPIFAPEKLDLAKTQQRGAISRRNDNPDEIASREFKKLIYGKDSPYARTIEYATLDKITRDDLSRFYQQYYYPNNLILGIVGDFNSQKMRSLIQAKFGDWQPNPQKALPQLPTVTPANTGGVFFVNQPQLTQSNIMIGHLGGQFNNPDYAALDVLNNVLNGFGGRLFNEVRSRQGIAYSVYGYWSPRYDYPGMFMAGGQTRSDATVQFVKAIQSEIKRIQTQRVTPKELAFAKESTLNSFVFNFQDPEQTLSRLMRYEYYGYPADFLFRYQKAVAATKEADVQRVAKQYLKPDNIVTLVVGNQAAIQPPLTQLAKQVTPIDVTIPSAKTTPQATK</sequence>
<evidence type="ECO:0000313" key="4">
    <source>
        <dbReference type="Proteomes" id="UP000729701"/>
    </source>
</evidence>
<dbReference type="InterPro" id="IPR011249">
    <property type="entry name" value="Metalloenz_LuxS/M16"/>
</dbReference>
<reference evidence="3" key="1">
    <citation type="submission" date="2021-05" db="EMBL/GenBank/DDBJ databases">
        <authorList>
            <person name="Pietrasiak N."/>
            <person name="Ward R."/>
            <person name="Stajich J.E."/>
            <person name="Kurbessoian T."/>
        </authorList>
    </citation>
    <scope>NUCLEOTIDE SEQUENCE</scope>
    <source>
        <strain evidence="3">GSE-NOS-MK-12-04C</strain>
    </source>
</reference>
<evidence type="ECO:0000313" key="3">
    <source>
        <dbReference type="EMBL" id="MBW4669228.1"/>
    </source>
</evidence>
<protein>
    <submittedName>
        <fullName evidence="3">Insulinase family protein</fullName>
    </submittedName>
</protein>
<proteinExistence type="predicted"/>
<dbReference type="Pfam" id="PF00675">
    <property type="entry name" value="Peptidase_M16"/>
    <property type="match status" value="1"/>
</dbReference>
<accession>A0A951QNV9</accession>
<comment type="caution">
    <text evidence="3">The sequence shown here is derived from an EMBL/GenBank/DDBJ whole genome shotgun (WGS) entry which is preliminary data.</text>
</comment>
<name>A0A951QNV9_9CYAN</name>
<dbReference type="SUPFAM" id="SSF63411">
    <property type="entry name" value="LuxS/MPP-like metallohydrolase"/>
    <property type="match status" value="2"/>
</dbReference>
<dbReference type="InterPro" id="IPR007863">
    <property type="entry name" value="Peptidase_M16_C"/>
</dbReference>
<dbReference type="Gene3D" id="3.30.830.10">
    <property type="entry name" value="Metalloenzyme, LuxS/M16 peptidase-like"/>
    <property type="match status" value="2"/>
</dbReference>
<dbReference type="PANTHER" id="PTHR11851">
    <property type="entry name" value="METALLOPROTEASE"/>
    <property type="match status" value="1"/>
</dbReference>
<dbReference type="AlphaFoldDB" id="A0A951QNV9"/>
<feature type="domain" description="Peptidase M16 C-terminal" evidence="2">
    <location>
        <begin position="223"/>
        <end position="400"/>
    </location>
</feature>
<organism evidence="3 4">
    <name type="scientific">Cyanomargarita calcarea GSE-NOS-MK-12-04C</name>
    <dbReference type="NCBI Taxonomy" id="2839659"/>
    <lineage>
        <taxon>Bacteria</taxon>
        <taxon>Bacillati</taxon>
        <taxon>Cyanobacteriota</taxon>
        <taxon>Cyanophyceae</taxon>
        <taxon>Nostocales</taxon>
        <taxon>Cyanomargaritaceae</taxon>
        <taxon>Cyanomargarita</taxon>
    </lineage>
</organism>
<evidence type="ECO:0000259" key="2">
    <source>
        <dbReference type="Pfam" id="PF05193"/>
    </source>
</evidence>
<dbReference type="PANTHER" id="PTHR11851:SF225">
    <property type="entry name" value="NON-PEPTIDASE HOMOLOG YMXG"/>
    <property type="match status" value="1"/>
</dbReference>